<dbReference type="InParanoid" id="A8Q922"/>
<evidence type="ECO:0008006" key="4">
    <source>
        <dbReference type="Google" id="ProtNLM"/>
    </source>
</evidence>
<name>A8Q922_MALGO</name>
<dbReference type="AlphaFoldDB" id="A8Q922"/>
<organism evidence="2 3">
    <name type="scientific">Malassezia globosa (strain ATCC MYA-4612 / CBS 7966)</name>
    <name type="common">Dandruff-associated fungus</name>
    <dbReference type="NCBI Taxonomy" id="425265"/>
    <lineage>
        <taxon>Eukaryota</taxon>
        <taxon>Fungi</taxon>
        <taxon>Dikarya</taxon>
        <taxon>Basidiomycota</taxon>
        <taxon>Ustilaginomycotina</taxon>
        <taxon>Malasseziomycetes</taxon>
        <taxon>Malasseziales</taxon>
        <taxon>Malasseziaceae</taxon>
        <taxon>Malassezia</taxon>
    </lineage>
</organism>
<dbReference type="EMBL" id="AAYY01000013">
    <property type="protein sequence ID" value="EDP42145.1"/>
    <property type="molecule type" value="Genomic_DNA"/>
</dbReference>
<dbReference type="GeneID" id="5853666"/>
<dbReference type="OrthoDB" id="432292at2759"/>
<keyword evidence="3" id="KW-1185">Reference proteome</keyword>
<feature type="transmembrane region" description="Helical" evidence="1">
    <location>
        <begin position="240"/>
        <end position="261"/>
    </location>
</feature>
<gene>
    <name evidence="2" type="ORF">MGL_3394</name>
</gene>
<evidence type="ECO:0000313" key="2">
    <source>
        <dbReference type="EMBL" id="EDP42145.1"/>
    </source>
</evidence>
<dbReference type="VEuPathDB" id="FungiDB:MGL_3394"/>
<evidence type="ECO:0000256" key="1">
    <source>
        <dbReference type="SAM" id="Phobius"/>
    </source>
</evidence>
<protein>
    <recommendedName>
        <fullName evidence="4">Dolichyl-diphosphooligosaccharide--protein glycosyltransferase subunit 2</fullName>
    </recommendedName>
</protein>
<feature type="transmembrane region" description="Helical" evidence="1">
    <location>
        <begin position="208"/>
        <end position="228"/>
    </location>
</feature>
<dbReference type="RefSeq" id="XP_001729359.1">
    <property type="nucleotide sequence ID" value="XM_001729307.1"/>
</dbReference>
<proteinExistence type="predicted"/>
<keyword evidence="1" id="KW-0812">Transmembrane</keyword>
<comment type="caution">
    <text evidence="2">The sequence shown here is derived from an EMBL/GenBank/DDBJ whole genome shotgun (WGS) entry which is preliminary data.</text>
</comment>
<dbReference type="OMA" id="KEHVPHQ"/>
<keyword evidence="1" id="KW-0472">Membrane</keyword>
<keyword evidence="1" id="KW-1133">Transmembrane helix</keyword>
<feature type="transmembrane region" description="Helical" evidence="1">
    <location>
        <begin position="267"/>
        <end position="287"/>
    </location>
</feature>
<dbReference type="KEGG" id="mgl:MGL_3394"/>
<sequence length="304" mass="33657">MTVSALSYGMSDVRLSVSSFDGASRLKKSLESANDLPAQPETLTMEPDDVVKLTFYATLSSGEKAARELLPHQAWVVMHDVETNNASYTSIWPLQVRGSSSSVSWSMRIDRLSTALKNKLVEAGPDHTFRLSLLLASFAKDDSTTVEPLVQPFLDVQFAHAMLDRFASSKPLISRRREAEQEEGFFPIPLHEHMFRVEPWQTMPPSSLSLGVALIVFGLPWALLLHMWRPLIQKRAKLSTSAAVLLSCVWAMEVLAFLHWVGTPVRIVFPITGVAMLVALIGGRASLSETWIYRGSNTSSDSAK</sequence>
<accession>A8Q922</accession>
<dbReference type="STRING" id="425265.A8Q922"/>
<evidence type="ECO:0000313" key="3">
    <source>
        <dbReference type="Proteomes" id="UP000008837"/>
    </source>
</evidence>
<reference evidence="2 3" key="1">
    <citation type="journal article" date="2007" name="Proc. Natl. Acad. Sci. U.S.A.">
        <title>Dandruff-associated Malassezia genomes reveal convergent and divergent virulence traits shared with plant and human fungal pathogens.</title>
        <authorList>
            <person name="Xu J."/>
            <person name="Saunders C.W."/>
            <person name="Hu P."/>
            <person name="Grant R.A."/>
            <person name="Boekhout T."/>
            <person name="Kuramae E.E."/>
            <person name="Kronstad J.W."/>
            <person name="Deangelis Y.M."/>
            <person name="Reeder N.L."/>
            <person name="Johnstone K.R."/>
            <person name="Leland M."/>
            <person name="Fieno A.M."/>
            <person name="Begley W.M."/>
            <person name="Sun Y."/>
            <person name="Lacey M.P."/>
            <person name="Chaudhary T."/>
            <person name="Keough T."/>
            <person name="Chu L."/>
            <person name="Sears R."/>
            <person name="Yuan B."/>
            <person name="Dawson T.L.Jr."/>
        </authorList>
    </citation>
    <scope>NUCLEOTIDE SEQUENCE [LARGE SCALE GENOMIC DNA]</scope>
    <source>
        <strain evidence="3">ATCC MYA-4612 / CBS 7966</strain>
    </source>
</reference>
<dbReference type="Proteomes" id="UP000008837">
    <property type="component" value="Unassembled WGS sequence"/>
</dbReference>